<sequence length="182" mass="19740">MAISKHAVFGSLQGYTNCSATLLSIVNPCSATVVPQCPSHKWRTCIFLRGVCCIHRPAIAKSAGTFTAREDRFAWVEGEATDGCITIGTTIPLVSGSRQLLVRALLDNISEALLNALTVLSLHLHVNSTPSLYSGQFFERVDSPVLAPSCEFNPVIVFGTIAILEQDAQVLRSDAEMYDDRL</sequence>
<dbReference type="GeneID" id="25274881"/>
<name>U6GWU8_EIMAC</name>
<organism evidence="1 2">
    <name type="scientific">Eimeria acervulina</name>
    <name type="common">Coccidian parasite</name>
    <dbReference type="NCBI Taxonomy" id="5801"/>
    <lineage>
        <taxon>Eukaryota</taxon>
        <taxon>Sar</taxon>
        <taxon>Alveolata</taxon>
        <taxon>Apicomplexa</taxon>
        <taxon>Conoidasida</taxon>
        <taxon>Coccidia</taxon>
        <taxon>Eucoccidiorida</taxon>
        <taxon>Eimeriorina</taxon>
        <taxon>Eimeriidae</taxon>
        <taxon>Eimeria</taxon>
    </lineage>
</organism>
<dbReference type="EMBL" id="HG673031">
    <property type="protein sequence ID" value="CDI83004.1"/>
    <property type="molecule type" value="Genomic_DNA"/>
</dbReference>
<keyword evidence="2" id="KW-1185">Reference proteome</keyword>
<dbReference type="AlphaFoldDB" id="U6GWU8"/>
<dbReference type="RefSeq" id="XP_013247791.1">
    <property type="nucleotide sequence ID" value="XM_013392337.1"/>
</dbReference>
<proteinExistence type="predicted"/>
<protein>
    <submittedName>
        <fullName evidence="1">Uncharacterized protein</fullName>
    </submittedName>
</protein>
<reference evidence="1" key="1">
    <citation type="submission" date="2013-10" db="EMBL/GenBank/DDBJ databases">
        <title>Genomic analysis of the causative agents of coccidiosis in chickens.</title>
        <authorList>
            <person name="Reid A.J."/>
            <person name="Blake D."/>
            <person name="Billington K."/>
            <person name="Browne H."/>
            <person name="Dunn M."/>
            <person name="Hung S."/>
            <person name="Kawahara F."/>
            <person name="Miranda-Saavedra D."/>
            <person name="Mourier T."/>
            <person name="Nagra H."/>
            <person name="Otto T.D."/>
            <person name="Rawlings N."/>
            <person name="Sanchez A."/>
            <person name="Sanders M."/>
            <person name="Subramaniam C."/>
            <person name="Tay Y."/>
            <person name="Dear P."/>
            <person name="Doerig C."/>
            <person name="Gruber A."/>
            <person name="Parkinson J."/>
            <person name="Shirley M."/>
            <person name="Wan K.L."/>
            <person name="Berriman M."/>
            <person name="Tomley F."/>
            <person name="Pain A."/>
        </authorList>
    </citation>
    <scope>NUCLEOTIDE SEQUENCE [LARGE SCALE GENOMIC DNA]</scope>
    <source>
        <strain evidence="1">Houghton</strain>
    </source>
</reference>
<dbReference type="Proteomes" id="UP000018050">
    <property type="component" value="Unassembled WGS sequence"/>
</dbReference>
<accession>U6GWU8</accession>
<evidence type="ECO:0000313" key="2">
    <source>
        <dbReference type="Proteomes" id="UP000018050"/>
    </source>
</evidence>
<evidence type="ECO:0000313" key="1">
    <source>
        <dbReference type="EMBL" id="CDI83004.1"/>
    </source>
</evidence>
<reference evidence="1" key="2">
    <citation type="submission" date="2013-10" db="EMBL/GenBank/DDBJ databases">
        <authorList>
            <person name="Aslett M."/>
        </authorList>
    </citation>
    <scope>NUCLEOTIDE SEQUENCE [LARGE SCALE GENOMIC DNA]</scope>
    <source>
        <strain evidence="1">Houghton</strain>
    </source>
</reference>
<dbReference type="VEuPathDB" id="ToxoDB:EAH_00068120"/>
<gene>
    <name evidence="1" type="ORF">EAH_00068120</name>
</gene>